<reference evidence="3 4" key="1">
    <citation type="submission" date="2020-04" db="EMBL/GenBank/DDBJ databases">
        <authorList>
            <person name="Alioto T."/>
            <person name="Alioto T."/>
            <person name="Gomez Garrido J."/>
        </authorList>
    </citation>
    <scope>NUCLEOTIDE SEQUENCE [LARGE SCALE GENOMIC DNA]</scope>
</reference>
<dbReference type="Gene3D" id="3.40.30.50">
    <property type="entry name" value="Sep15/SelM thioredoxin-like domain, active-site redox motif"/>
    <property type="match status" value="1"/>
</dbReference>
<feature type="region of interest" description="Disordered" evidence="1">
    <location>
        <begin position="111"/>
        <end position="151"/>
    </location>
</feature>
<evidence type="ECO:0000313" key="3">
    <source>
        <dbReference type="EMBL" id="CAB3382194.1"/>
    </source>
</evidence>
<name>A0A8S1DI09_9INSE</name>
<dbReference type="InterPro" id="IPR038219">
    <property type="entry name" value="Sep15/SelM_sf"/>
</dbReference>
<feature type="chain" id="PRO_5035920765" description="Selenoprotein F/M domain-containing protein" evidence="2">
    <location>
        <begin position="18"/>
        <end position="151"/>
    </location>
</feature>
<gene>
    <name evidence="3" type="ORF">CLODIP_2_CD12734</name>
</gene>
<evidence type="ECO:0000313" key="4">
    <source>
        <dbReference type="Proteomes" id="UP000494165"/>
    </source>
</evidence>
<keyword evidence="2" id="KW-0732">Signal</keyword>
<accession>A0A8S1DI09</accession>
<comment type="caution">
    <text evidence="3">The sequence shown here is derived from an EMBL/GenBank/DDBJ whole genome shotgun (WGS) entry which is preliminary data.</text>
</comment>
<dbReference type="Proteomes" id="UP000494165">
    <property type="component" value="Unassembled WGS sequence"/>
</dbReference>
<evidence type="ECO:0000256" key="2">
    <source>
        <dbReference type="SAM" id="SignalP"/>
    </source>
</evidence>
<dbReference type="EMBL" id="CADEPI010000259">
    <property type="protein sequence ID" value="CAB3382194.1"/>
    <property type="molecule type" value="Genomic_DNA"/>
</dbReference>
<dbReference type="InterPro" id="IPR036249">
    <property type="entry name" value="Thioredoxin-like_sf"/>
</dbReference>
<proteinExistence type="predicted"/>
<protein>
    <recommendedName>
        <fullName evidence="5">Selenoprotein F/M domain-containing protein</fullName>
    </recommendedName>
</protein>
<evidence type="ECO:0008006" key="5">
    <source>
        <dbReference type="Google" id="ProtNLM"/>
    </source>
</evidence>
<keyword evidence="4" id="KW-1185">Reference proteome</keyword>
<dbReference type="AlphaFoldDB" id="A0A8S1DI09"/>
<feature type="signal peptide" evidence="2">
    <location>
        <begin position="1"/>
        <end position="17"/>
    </location>
</feature>
<evidence type="ECO:0000256" key="1">
    <source>
        <dbReference type="SAM" id="MobiDB-lite"/>
    </source>
</evidence>
<feature type="compositionally biased region" description="Basic residues" evidence="1">
    <location>
        <begin position="141"/>
        <end position="151"/>
    </location>
</feature>
<organism evidence="3 4">
    <name type="scientific">Cloeon dipterum</name>
    <dbReference type="NCBI Taxonomy" id="197152"/>
    <lineage>
        <taxon>Eukaryota</taxon>
        <taxon>Metazoa</taxon>
        <taxon>Ecdysozoa</taxon>
        <taxon>Arthropoda</taxon>
        <taxon>Hexapoda</taxon>
        <taxon>Insecta</taxon>
        <taxon>Pterygota</taxon>
        <taxon>Palaeoptera</taxon>
        <taxon>Ephemeroptera</taxon>
        <taxon>Pisciforma</taxon>
        <taxon>Baetidae</taxon>
        <taxon>Cloeon</taxon>
    </lineage>
</organism>
<dbReference type="SUPFAM" id="SSF52833">
    <property type="entry name" value="Thioredoxin-like"/>
    <property type="match status" value="1"/>
</dbReference>
<sequence>MKLLTLTLVLVLAVVNSVTVEDQEGKAVRAVVKLPKNCKETKYKEMCKFYKKIVPIYENVEIWRLEEQKPMVTFYGDRDQVVDDVPIWILPKDEWEVVFLDNGLKVRKEFRQSHQPPANAGQCGAEAPVSVPKAKKEAGKKGHSKKEKTEL</sequence>